<reference evidence="3" key="1">
    <citation type="submission" date="2016-06" db="EMBL/GenBank/DDBJ databases">
        <title>Parallel loss of symbiosis genes in relatives of nitrogen-fixing non-legume Parasponia.</title>
        <authorList>
            <person name="Van Velzen R."/>
            <person name="Holmer R."/>
            <person name="Bu F."/>
            <person name="Rutten L."/>
            <person name="Van Zeijl A."/>
            <person name="Liu W."/>
            <person name="Santuari L."/>
            <person name="Cao Q."/>
            <person name="Sharma T."/>
            <person name="Shen D."/>
            <person name="Roswanjaya Y."/>
            <person name="Wardhani T."/>
            <person name="Kalhor M.S."/>
            <person name="Jansen J."/>
            <person name="Van den Hoogen J."/>
            <person name="Gungor B."/>
            <person name="Hartog M."/>
            <person name="Hontelez J."/>
            <person name="Verver J."/>
            <person name="Yang W.-C."/>
            <person name="Schijlen E."/>
            <person name="Repin R."/>
            <person name="Schilthuizen M."/>
            <person name="Schranz E."/>
            <person name="Heidstra R."/>
            <person name="Miyata K."/>
            <person name="Fedorova E."/>
            <person name="Kohlen W."/>
            <person name="Bisseling T."/>
            <person name="Smit S."/>
            <person name="Geurts R."/>
        </authorList>
    </citation>
    <scope>NUCLEOTIDE SEQUENCE [LARGE SCALE GENOMIC DNA]</scope>
    <source>
        <strain evidence="3">cv. WU1-14</strain>
    </source>
</reference>
<dbReference type="AlphaFoldDB" id="A0A2P5AZY4"/>
<dbReference type="EMBL" id="JXTB01000400">
    <property type="protein sequence ID" value="PON42094.1"/>
    <property type="molecule type" value="Genomic_DNA"/>
</dbReference>
<organism evidence="2 3">
    <name type="scientific">Parasponia andersonii</name>
    <name type="common">Sponia andersonii</name>
    <dbReference type="NCBI Taxonomy" id="3476"/>
    <lineage>
        <taxon>Eukaryota</taxon>
        <taxon>Viridiplantae</taxon>
        <taxon>Streptophyta</taxon>
        <taxon>Embryophyta</taxon>
        <taxon>Tracheophyta</taxon>
        <taxon>Spermatophyta</taxon>
        <taxon>Magnoliopsida</taxon>
        <taxon>eudicotyledons</taxon>
        <taxon>Gunneridae</taxon>
        <taxon>Pentapetalae</taxon>
        <taxon>rosids</taxon>
        <taxon>fabids</taxon>
        <taxon>Rosales</taxon>
        <taxon>Cannabaceae</taxon>
        <taxon>Parasponia</taxon>
    </lineage>
</organism>
<evidence type="ECO:0000313" key="2">
    <source>
        <dbReference type="EMBL" id="PON42094.1"/>
    </source>
</evidence>
<proteinExistence type="predicted"/>
<gene>
    <name evidence="2" type="ORF">PanWU01x14_284840</name>
</gene>
<evidence type="ECO:0000313" key="3">
    <source>
        <dbReference type="Proteomes" id="UP000237105"/>
    </source>
</evidence>
<keyword evidence="1" id="KW-0812">Transmembrane</keyword>
<evidence type="ECO:0000256" key="1">
    <source>
        <dbReference type="SAM" id="Phobius"/>
    </source>
</evidence>
<sequence>MADEACVYLYVTIISIIASLKLYQKKVDELLPLISPEMIVLRQTAEWVSGGQVVRTDYGDVKRRRFDRIHLRSECSGGVVSP</sequence>
<dbReference type="Proteomes" id="UP000237105">
    <property type="component" value="Unassembled WGS sequence"/>
</dbReference>
<protein>
    <submittedName>
        <fullName evidence="2">Uncharacterized protein</fullName>
    </submittedName>
</protein>
<name>A0A2P5AZY4_PARAD</name>
<keyword evidence="1" id="KW-1133">Transmembrane helix</keyword>
<keyword evidence="1" id="KW-0472">Membrane</keyword>
<feature type="transmembrane region" description="Helical" evidence="1">
    <location>
        <begin position="6"/>
        <end position="23"/>
    </location>
</feature>
<keyword evidence="3" id="KW-1185">Reference proteome</keyword>
<accession>A0A2P5AZY4</accession>
<comment type="caution">
    <text evidence="2">The sequence shown here is derived from an EMBL/GenBank/DDBJ whole genome shotgun (WGS) entry which is preliminary data.</text>
</comment>